<dbReference type="CDD" id="cd06583">
    <property type="entry name" value="PGRP"/>
    <property type="match status" value="1"/>
</dbReference>
<dbReference type="GO" id="GO:0008270">
    <property type="term" value="F:zinc ion binding"/>
    <property type="evidence" value="ECO:0007669"/>
    <property type="project" value="InterPro"/>
</dbReference>
<protein>
    <submittedName>
        <fullName evidence="4">N-acetyl-anhydromuramyl-L-alanine amidase AmpD</fullName>
    </submittedName>
</protein>
<evidence type="ECO:0000259" key="3">
    <source>
        <dbReference type="SMART" id="SM00701"/>
    </source>
</evidence>
<organism evidence="4 5">
    <name type="scientific">Actinomadura viridis</name>
    <dbReference type="NCBI Taxonomy" id="58110"/>
    <lineage>
        <taxon>Bacteria</taxon>
        <taxon>Bacillati</taxon>
        <taxon>Actinomycetota</taxon>
        <taxon>Actinomycetes</taxon>
        <taxon>Streptosporangiales</taxon>
        <taxon>Thermomonosporaceae</taxon>
        <taxon>Actinomadura</taxon>
    </lineage>
</organism>
<gene>
    <name evidence="4" type="ORF">IW256_004471</name>
</gene>
<comment type="caution">
    <text evidence="4">The sequence shown here is derived from an EMBL/GenBank/DDBJ whole genome shotgun (WGS) entry which is preliminary data.</text>
</comment>
<accession>A0A931DKQ0</accession>
<keyword evidence="5" id="KW-1185">Reference proteome</keyword>
<dbReference type="RefSeq" id="WP_197012828.1">
    <property type="nucleotide sequence ID" value="NZ_BAABES010000016.1"/>
</dbReference>
<dbReference type="SMART" id="SM00701">
    <property type="entry name" value="PGRP"/>
    <property type="match status" value="1"/>
</dbReference>
<dbReference type="Pfam" id="PF01510">
    <property type="entry name" value="Amidase_2"/>
    <property type="match status" value="1"/>
</dbReference>
<comment type="similarity">
    <text evidence="1">Belongs to the N-acetylmuramoyl-L-alanine amidase 2 family.</text>
</comment>
<dbReference type="InterPro" id="IPR006619">
    <property type="entry name" value="PGRP_domain_met/bac"/>
</dbReference>
<dbReference type="InterPro" id="IPR015510">
    <property type="entry name" value="PGRP"/>
</dbReference>
<feature type="domain" description="N-acetylmuramoyl-L-alanine amidase" evidence="2">
    <location>
        <begin position="2"/>
        <end position="142"/>
    </location>
</feature>
<evidence type="ECO:0000313" key="5">
    <source>
        <dbReference type="Proteomes" id="UP000614047"/>
    </source>
</evidence>
<dbReference type="GO" id="GO:0008745">
    <property type="term" value="F:N-acetylmuramoyl-L-alanine amidase activity"/>
    <property type="evidence" value="ECO:0007669"/>
    <property type="project" value="InterPro"/>
</dbReference>
<dbReference type="GO" id="GO:0009253">
    <property type="term" value="P:peptidoglycan catabolic process"/>
    <property type="evidence" value="ECO:0007669"/>
    <property type="project" value="InterPro"/>
</dbReference>
<dbReference type="SMART" id="SM00644">
    <property type="entry name" value="Ami_2"/>
    <property type="match status" value="1"/>
</dbReference>
<dbReference type="AlphaFoldDB" id="A0A931DKQ0"/>
<evidence type="ECO:0000313" key="4">
    <source>
        <dbReference type="EMBL" id="MBG6090358.1"/>
    </source>
</evidence>
<evidence type="ECO:0000256" key="1">
    <source>
        <dbReference type="ARBA" id="ARBA00007553"/>
    </source>
</evidence>
<feature type="domain" description="Peptidoglycan recognition protein family" evidence="3">
    <location>
        <begin position="2"/>
        <end position="135"/>
    </location>
</feature>
<dbReference type="InterPro" id="IPR002502">
    <property type="entry name" value="Amidase_domain"/>
</dbReference>
<dbReference type="PANTHER" id="PTHR11022">
    <property type="entry name" value="PEPTIDOGLYCAN RECOGNITION PROTEIN"/>
    <property type="match status" value="1"/>
</dbReference>
<name>A0A931DKQ0_9ACTN</name>
<dbReference type="Proteomes" id="UP000614047">
    <property type="component" value="Unassembled WGS sequence"/>
</dbReference>
<sequence>MLSRAPRYIVVHHTFTANVSDFSVAQGHHIARAIQRAHMAQGWGDTGQHFTISRGGHVMEGRTGSLAAARRGAMVIGTHVGGANDYTVGIECEGTYNSVMPPRQLLRSLTQMCAWLCRQYRLDPREAIVPHMRFNDTDCCGYEFAPTLPRLRAEVAKLVP</sequence>
<reference evidence="4" key="1">
    <citation type="submission" date="2020-11" db="EMBL/GenBank/DDBJ databases">
        <title>Sequencing the genomes of 1000 actinobacteria strains.</title>
        <authorList>
            <person name="Klenk H.-P."/>
        </authorList>
    </citation>
    <scope>NUCLEOTIDE SEQUENCE</scope>
    <source>
        <strain evidence="4">DSM 43175</strain>
    </source>
</reference>
<dbReference type="InterPro" id="IPR036505">
    <property type="entry name" value="Amidase/PGRP_sf"/>
</dbReference>
<evidence type="ECO:0000259" key="2">
    <source>
        <dbReference type="SMART" id="SM00644"/>
    </source>
</evidence>
<proteinExistence type="inferred from homology"/>
<dbReference type="PANTHER" id="PTHR11022:SF41">
    <property type="entry name" value="PEPTIDOGLYCAN-RECOGNITION PROTEIN LC-RELATED"/>
    <property type="match status" value="1"/>
</dbReference>
<dbReference type="SUPFAM" id="SSF55846">
    <property type="entry name" value="N-acetylmuramoyl-L-alanine amidase-like"/>
    <property type="match status" value="1"/>
</dbReference>
<dbReference type="EMBL" id="JADOUA010000001">
    <property type="protein sequence ID" value="MBG6090358.1"/>
    <property type="molecule type" value="Genomic_DNA"/>
</dbReference>
<dbReference type="Gene3D" id="3.40.80.10">
    <property type="entry name" value="Peptidoglycan recognition protein-like"/>
    <property type="match status" value="1"/>
</dbReference>